<sequence>MLKKIALLMAQGLLALLPISLTLYFLVWLVTAIETGLTPLIPASIYFPGMGLFAGLLVLLIVGIAVNVYIVELFIGWSGKVFERIPLIKTIYGAIQDAVNLINLGKQQKIQSVVSVKITESIHLIGFVTSHEGAKELFKDEKKIGVYIPLSYQIGGYTLYIDSDQVSPLDIDVETAMRIALTGGNASGFKAGQKTKVPSTVIKTNKVP</sequence>
<dbReference type="InterPro" id="IPR007462">
    <property type="entry name" value="COV1-like"/>
</dbReference>
<name>K6Z4I4_9ALTE</name>
<gene>
    <name evidence="2" type="ORF">C427_5432</name>
</gene>
<dbReference type="Proteomes" id="UP000011864">
    <property type="component" value="Chromosome"/>
</dbReference>
<keyword evidence="1" id="KW-0472">Membrane</keyword>
<evidence type="ECO:0008006" key="4">
    <source>
        <dbReference type="Google" id="ProtNLM"/>
    </source>
</evidence>
<dbReference type="RefSeq" id="WP_007642656.1">
    <property type="nucleotide sequence ID" value="NC_020514.1"/>
</dbReference>
<dbReference type="OrthoDB" id="5636623at2"/>
<evidence type="ECO:0000313" key="2">
    <source>
        <dbReference type="EMBL" id="AGH47529.1"/>
    </source>
</evidence>
<dbReference type="eggNOG" id="COG2928">
    <property type="taxonomic scope" value="Bacteria"/>
</dbReference>
<dbReference type="PATRIC" id="fig|1129794.4.peg.5413"/>
<dbReference type="AlphaFoldDB" id="K6Z4I4"/>
<dbReference type="STRING" id="1129794.C427_5432"/>
<reference evidence="2 3" key="1">
    <citation type="journal article" date="2013" name="Genome Announc.">
        <title>Complete Genome Sequence of Glaciecola psychrophila Strain 170T.</title>
        <authorList>
            <person name="Yin J."/>
            <person name="Chen J."/>
            <person name="Liu G."/>
            <person name="Yu Y."/>
            <person name="Song L."/>
            <person name="Wang X."/>
            <person name="Qu X."/>
        </authorList>
    </citation>
    <scope>NUCLEOTIDE SEQUENCE [LARGE SCALE GENOMIC DNA]</scope>
    <source>
        <strain evidence="2 3">170</strain>
    </source>
</reference>
<feature type="transmembrane region" description="Helical" evidence="1">
    <location>
        <begin position="45"/>
        <end position="70"/>
    </location>
</feature>
<proteinExistence type="predicted"/>
<dbReference type="HOGENOM" id="CLU_068050_4_0_6"/>
<dbReference type="PANTHER" id="PTHR31876:SF26">
    <property type="entry name" value="PROTEIN LIKE COV 2"/>
    <property type="match status" value="1"/>
</dbReference>
<organism evidence="2 3">
    <name type="scientific">Paraglaciecola psychrophila 170</name>
    <dbReference type="NCBI Taxonomy" id="1129794"/>
    <lineage>
        <taxon>Bacteria</taxon>
        <taxon>Pseudomonadati</taxon>
        <taxon>Pseudomonadota</taxon>
        <taxon>Gammaproteobacteria</taxon>
        <taxon>Alteromonadales</taxon>
        <taxon>Alteromonadaceae</taxon>
        <taxon>Paraglaciecola</taxon>
    </lineage>
</organism>
<keyword evidence="1" id="KW-0812">Transmembrane</keyword>
<keyword evidence="3" id="KW-1185">Reference proteome</keyword>
<dbReference type="EMBL" id="CP003837">
    <property type="protein sequence ID" value="AGH47529.1"/>
    <property type="molecule type" value="Genomic_DNA"/>
</dbReference>
<keyword evidence="1" id="KW-1133">Transmembrane helix</keyword>
<evidence type="ECO:0000313" key="3">
    <source>
        <dbReference type="Proteomes" id="UP000011864"/>
    </source>
</evidence>
<accession>K6Z4I4</accession>
<feature type="transmembrane region" description="Helical" evidence="1">
    <location>
        <begin position="12"/>
        <end position="33"/>
    </location>
</feature>
<protein>
    <recommendedName>
        <fullName evidence="4">DUF502 domain-containing protein</fullName>
    </recommendedName>
</protein>
<dbReference type="KEGG" id="gps:C427_5432"/>
<evidence type="ECO:0000256" key="1">
    <source>
        <dbReference type="SAM" id="Phobius"/>
    </source>
</evidence>
<dbReference type="Pfam" id="PF04367">
    <property type="entry name" value="DUF502"/>
    <property type="match status" value="1"/>
</dbReference>
<dbReference type="PANTHER" id="PTHR31876">
    <property type="entry name" value="COV-LIKE PROTEIN 1"/>
    <property type="match status" value="1"/>
</dbReference>